<dbReference type="Proteomes" id="UP000002497">
    <property type="component" value="Unassembled WGS sequence"/>
</dbReference>
<name>E9DDD4_COCPS</name>
<keyword evidence="2" id="KW-1185">Reference proteome</keyword>
<dbReference type="HOGENOM" id="CLU_2372630_0_0_1"/>
<sequence length="95" mass="10716">MCRTHPAQTYAALGISRVILGVHWHHPMLVAFHFQYGVLRTLPSSTKHLVTDVDPFPAGEKGGASHFQQHFLFHCVGADVPMVVDNVWPIYYPKH</sequence>
<organism evidence="2">
    <name type="scientific">Coccidioides posadasii (strain RMSCC 757 / Silveira)</name>
    <name type="common">Valley fever fungus</name>
    <dbReference type="NCBI Taxonomy" id="443226"/>
    <lineage>
        <taxon>Eukaryota</taxon>
        <taxon>Fungi</taxon>
        <taxon>Dikarya</taxon>
        <taxon>Ascomycota</taxon>
        <taxon>Pezizomycotina</taxon>
        <taxon>Eurotiomycetes</taxon>
        <taxon>Eurotiomycetidae</taxon>
        <taxon>Onygenales</taxon>
        <taxon>Onygenaceae</taxon>
        <taxon>Coccidioides</taxon>
    </lineage>
</organism>
<dbReference type="VEuPathDB" id="FungiDB:CPSG_08096"/>
<proteinExistence type="predicted"/>
<dbReference type="AlphaFoldDB" id="E9DDD4"/>
<accession>E9DDD4</accession>
<reference evidence="2" key="2">
    <citation type="submission" date="2010-03" db="EMBL/GenBank/DDBJ databases">
        <title>The genome sequence of Coccidioides posadasii strain Silveira.</title>
        <authorList>
            <consortium name="The Broad Institute Genome Sequencing Center for Infectious Disease"/>
            <person name="Neafsey D."/>
            <person name="Orbach M."/>
            <person name="Henn M.R."/>
            <person name="Cole G.T."/>
            <person name="Galgiani J."/>
            <person name="Gardner M.J."/>
            <person name="Kirkland T.N."/>
            <person name="Taylor J.W."/>
            <person name="Young S.K."/>
            <person name="Zeng Q."/>
            <person name="Koehrsen M."/>
            <person name="Alvarado L."/>
            <person name="Berlin A."/>
            <person name="Borenstein D."/>
            <person name="Chapman S.B."/>
            <person name="Chen Z."/>
            <person name="Engels R."/>
            <person name="Freedman E."/>
            <person name="Gellesch M."/>
            <person name="Goldberg J."/>
            <person name="Griggs A."/>
            <person name="Gujja S."/>
            <person name="Heilman E."/>
            <person name="Heiman D."/>
            <person name="Howarth C."/>
            <person name="Jen D."/>
            <person name="Larson L."/>
            <person name="Mehta T."/>
            <person name="Neiman D."/>
            <person name="Park D."/>
            <person name="Pearson M."/>
            <person name="Richards J."/>
            <person name="Roberts A."/>
            <person name="Saif S."/>
            <person name="Shea T."/>
            <person name="Shenoy N."/>
            <person name="Sisk P."/>
            <person name="Stolte C."/>
            <person name="Sykes S."/>
            <person name="Walk T."/>
            <person name="White J."/>
            <person name="Yandava C."/>
            <person name="Haas B."/>
            <person name="Nusbaum C."/>
            <person name="Birren B."/>
        </authorList>
    </citation>
    <scope>NUCLEOTIDE SEQUENCE [LARGE SCALE GENOMIC DNA]</scope>
    <source>
        <strain evidence="2">RMSCC 757 / Silveira</strain>
    </source>
</reference>
<protein>
    <submittedName>
        <fullName evidence="1">Uncharacterized protein</fullName>
    </submittedName>
</protein>
<evidence type="ECO:0000313" key="2">
    <source>
        <dbReference type="Proteomes" id="UP000002497"/>
    </source>
</evidence>
<reference evidence="2" key="1">
    <citation type="journal article" date="2010" name="Genome Res.">
        <title>Population genomic sequencing of Coccidioides fungi reveals recent hybridization and transposon control.</title>
        <authorList>
            <person name="Neafsey D.E."/>
            <person name="Barker B.M."/>
            <person name="Sharpton T.J."/>
            <person name="Stajich J.E."/>
            <person name="Park D.J."/>
            <person name="Whiston E."/>
            <person name="Hung C.-Y."/>
            <person name="McMahan C."/>
            <person name="White J."/>
            <person name="Sykes S."/>
            <person name="Heiman D."/>
            <person name="Young S."/>
            <person name="Zeng Q."/>
            <person name="Abouelleil A."/>
            <person name="Aftuck L."/>
            <person name="Bessette D."/>
            <person name="Brown A."/>
            <person name="FitzGerald M."/>
            <person name="Lui A."/>
            <person name="Macdonald J.P."/>
            <person name="Priest M."/>
            <person name="Orbach M.J."/>
            <person name="Galgiani J.N."/>
            <person name="Kirkland T.N."/>
            <person name="Cole G.T."/>
            <person name="Birren B.W."/>
            <person name="Henn M.R."/>
            <person name="Taylor J.W."/>
            <person name="Rounsley S.D."/>
        </authorList>
    </citation>
    <scope>NUCLEOTIDE SEQUENCE [LARGE SCALE GENOMIC DNA]</scope>
    <source>
        <strain evidence="2">RMSCC 757 / Silveira</strain>
    </source>
</reference>
<evidence type="ECO:0000313" key="1">
    <source>
        <dbReference type="EMBL" id="EFW15659.1"/>
    </source>
</evidence>
<gene>
    <name evidence="1" type="ORF">CPSG_08096</name>
</gene>
<dbReference type="EMBL" id="GL636500">
    <property type="protein sequence ID" value="EFW15659.1"/>
    <property type="molecule type" value="Genomic_DNA"/>
</dbReference>